<feature type="non-terminal residue" evidence="1">
    <location>
        <position position="1"/>
    </location>
</feature>
<name>A0A843B874_9BURK</name>
<keyword evidence="2" id="KW-1185">Reference proteome</keyword>
<dbReference type="RefSeq" id="WP_198462394.1">
    <property type="nucleotide sequence ID" value="NZ_JABBCQ020000037.1"/>
</dbReference>
<reference evidence="1" key="1">
    <citation type="submission" date="2020-12" db="EMBL/GenBank/DDBJ databases">
        <title>Comamonas sp. nov., isolated from stream water.</title>
        <authorList>
            <person name="Park K.-H."/>
        </authorList>
    </citation>
    <scope>NUCLEOTIDE SEQUENCE</scope>
    <source>
        <strain evidence="1">EJ-4</strain>
    </source>
</reference>
<evidence type="ECO:0000313" key="2">
    <source>
        <dbReference type="Proteomes" id="UP000530032"/>
    </source>
</evidence>
<evidence type="ECO:0000313" key="1">
    <source>
        <dbReference type="EMBL" id="MBI1627053.1"/>
    </source>
</evidence>
<sequence length="92" mass="9573">AADPASLVQLAENAETVMNTINMGLSAVGTILAHAASEVGSEIGGDTIESLGWFIAETSDVSAALLSLVMACRYHTADYAPPRPQRAPIARF</sequence>
<gene>
    <name evidence="1" type="ORF">HF327_021525</name>
</gene>
<proteinExistence type="predicted"/>
<dbReference type="EMBL" id="JABBCQ020000037">
    <property type="protein sequence ID" value="MBI1627053.1"/>
    <property type="molecule type" value="Genomic_DNA"/>
</dbReference>
<dbReference type="AlphaFoldDB" id="A0A843B874"/>
<protein>
    <submittedName>
        <fullName evidence="1">Uncharacterized protein</fullName>
    </submittedName>
</protein>
<dbReference type="Proteomes" id="UP000530032">
    <property type="component" value="Unassembled WGS sequence"/>
</dbReference>
<accession>A0A843B874</accession>
<organism evidence="1 2">
    <name type="scientific">Comamonas suwonensis</name>
    <dbReference type="NCBI Taxonomy" id="2606214"/>
    <lineage>
        <taxon>Bacteria</taxon>
        <taxon>Pseudomonadati</taxon>
        <taxon>Pseudomonadota</taxon>
        <taxon>Betaproteobacteria</taxon>
        <taxon>Burkholderiales</taxon>
        <taxon>Comamonadaceae</taxon>
        <taxon>Comamonas</taxon>
    </lineage>
</organism>
<comment type="caution">
    <text evidence="1">The sequence shown here is derived from an EMBL/GenBank/DDBJ whole genome shotgun (WGS) entry which is preliminary data.</text>
</comment>